<evidence type="ECO:0000313" key="2">
    <source>
        <dbReference type="EMBL" id="MFD1933971.1"/>
    </source>
</evidence>
<dbReference type="Pfam" id="PF00117">
    <property type="entry name" value="GATase"/>
    <property type="match status" value="1"/>
</dbReference>
<dbReference type="Proteomes" id="UP001597368">
    <property type="component" value="Unassembled WGS sequence"/>
</dbReference>
<organism evidence="2 3">
    <name type="scientific">Nonomuraea mangrovi</name>
    <dbReference type="NCBI Taxonomy" id="2316207"/>
    <lineage>
        <taxon>Bacteria</taxon>
        <taxon>Bacillati</taxon>
        <taxon>Actinomycetota</taxon>
        <taxon>Actinomycetes</taxon>
        <taxon>Streptosporangiales</taxon>
        <taxon>Streptosporangiaceae</taxon>
        <taxon>Nonomuraea</taxon>
    </lineage>
</organism>
<dbReference type="SUPFAM" id="SSF52317">
    <property type="entry name" value="Class I glutamine amidotransferase-like"/>
    <property type="match status" value="1"/>
</dbReference>
<dbReference type="CDD" id="cd01741">
    <property type="entry name" value="GATase1_1"/>
    <property type="match status" value="1"/>
</dbReference>
<accession>A0ABW4SZD9</accession>
<sequence>MILGIQHEHGTGPGLIGERIEEAGLKLDLRHPYQGEPLPADLSAHSGLIVLGGTPGAGDVALAPWLPAVEELLREAVRDEVPVLGVCLGGQLLATACGGTVTVAPAAQVGLHPLGPYPAASDDELFAGFPDDGRAVQWHWDEITTLPPGAVPLLRDGAFPHQAFRLGRRAWGVQFHPEVLLGSASEWASGDSPQLAALGLDVPAMLGRIAEAEPSLRALWGGITDRWLALVREPA</sequence>
<dbReference type="InterPro" id="IPR017926">
    <property type="entry name" value="GATASE"/>
</dbReference>
<keyword evidence="3" id="KW-1185">Reference proteome</keyword>
<evidence type="ECO:0000259" key="1">
    <source>
        <dbReference type="Pfam" id="PF00117"/>
    </source>
</evidence>
<protein>
    <submittedName>
        <fullName evidence="2">Type 1 glutamine amidotransferase</fullName>
    </submittedName>
</protein>
<name>A0ABW4SZD9_9ACTN</name>
<dbReference type="PRINTS" id="PR00097">
    <property type="entry name" value="ANTSNTHASEII"/>
</dbReference>
<feature type="domain" description="Glutamine amidotransferase" evidence="1">
    <location>
        <begin position="43"/>
        <end position="183"/>
    </location>
</feature>
<dbReference type="PROSITE" id="PS51273">
    <property type="entry name" value="GATASE_TYPE_1"/>
    <property type="match status" value="1"/>
</dbReference>
<reference evidence="3" key="1">
    <citation type="journal article" date="2019" name="Int. J. Syst. Evol. Microbiol.">
        <title>The Global Catalogue of Microorganisms (GCM) 10K type strain sequencing project: providing services to taxonomists for standard genome sequencing and annotation.</title>
        <authorList>
            <consortium name="The Broad Institute Genomics Platform"/>
            <consortium name="The Broad Institute Genome Sequencing Center for Infectious Disease"/>
            <person name="Wu L."/>
            <person name="Ma J."/>
        </authorList>
    </citation>
    <scope>NUCLEOTIDE SEQUENCE [LARGE SCALE GENOMIC DNA]</scope>
    <source>
        <strain evidence="3">ICMP 6774ER</strain>
    </source>
</reference>
<comment type="caution">
    <text evidence="2">The sequence shown here is derived from an EMBL/GenBank/DDBJ whole genome shotgun (WGS) entry which is preliminary data.</text>
</comment>
<proteinExistence type="predicted"/>
<dbReference type="PANTHER" id="PTHR42695:SF5">
    <property type="entry name" value="GLUTAMINE AMIDOTRANSFERASE YLR126C-RELATED"/>
    <property type="match status" value="1"/>
</dbReference>
<dbReference type="InterPro" id="IPR044992">
    <property type="entry name" value="ChyE-like"/>
</dbReference>
<keyword evidence="2" id="KW-0315">Glutamine amidotransferase</keyword>
<dbReference type="Gene3D" id="3.40.50.880">
    <property type="match status" value="1"/>
</dbReference>
<dbReference type="InterPro" id="IPR029062">
    <property type="entry name" value="Class_I_gatase-like"/>
</dbReference>
<dbReference type="RefSeq" id="WP_379574018.1">
    <property type="nucleotide sequence ID" value="NZ_JBHUFV010000033.1"/>
</dbReference>
<dbReference type="EMBL" id="JBHUFV010000033">
    <property type="protein sequence ID" value="MFD1933971.1"/>
    <property type="molecule type" value="Genomic_DNA"/>
</dbReference>
<evidence type="ECO:0000313" key="3">
    <source>
        <dbReference type="Proteomes" id="UP001597368"/>
    </source>
</evidence>
<dbReference type="PRINTS" id="PR00096">
    <property type="entry name" value="GATASE"/>
</dbReference>
<dbReference type="PANTHER" id="PTHR42695">
    <property type="entry name" value="GLUTAMINE AMIDOTRANSFERASE YLR126C-RELATED"/>
    <property type="match status" value="1"/>
</dbReference>
<gene>
    <name evidence="2" type="ORF">ACFSKW_21125</name>
</gene>